<proteinExistence type="predicted"/>
<organism evidence="3 4">
    <name type="scientific">Candidatus Magnetobacterium casense</name>
    <dbReference type="NCBI Taxonomy" id="1455061"/>
    <lineage>
        <taxon>Bacteria</taxon>
        <taxon>Pseudomonadati</taxon>
        <taxon>Nitrospirota</taxon>
        <taxon>Thermodesulfovibrionia</taxon>
        <taxon>Thermodesulfovibrionales</taxon>
        <taxon>Candidatus Magnetobacteriaceae</taxon>
        <taxon>Candidatus Magnetobacterium</taxon>
    </lineage>
</organism>
<name>A0ABS6RUJ2_9BACT</name>
<feature type="domain" description="Rad50/SbcC-type AAA" evidence="2">
    <location>
        <begin position="5"/>
        <end position="226"/>
    </location>
</feature>
<evidence type="ECO:0000313" key="4">
    <source>
        <dbReference type="Proteomes" id="UP001196980"/>
    </source>
</evidence>
<feature type="coiled-coil region" evidence="1">
    <location>
        <begin position="365"/>
        <end position="406"/>
    </location>
</feature>
<accession>A0ABS6RUJ2</accession>
<keyword evidence="4" id="KW-1185">Reference proteome</keyword>
<dbReference type="RefSeq" id="WP_218250738.1">
    <property type="nucleotide sequence ID" value="NZ_JABXWD010000007.1"/>
</dbReference>
<evidence type="ECO:0000313" key="3">
    <source>
        <dbReference type="EMBL" id="MBV6340117.1"/>
    </source>
</evidence>
<evidence type="ECO:0000259" key="2">
    <source>
        <dbReference type="Pfam" id="PF13476"/>
    </source>
</evidence>
<keyword evidence="1" id="KW-0175">Coiled coil</keyword>
<reference evidence="3 4" key="1">
    <citation type="journal article" date="2020" name="J Geophys Res Biogeosci">
        <title>Magnetotaxis as an Adaptation to Enable Bacterial Shuttling of Microbial Sulfur and Sulfur Cycling Across Aquatic Oxic#Anoxic Interfaces.</title>
        <authorList>
            <person name="Li J."/>
            <person name="Liu P."/>
            <person name="Wang J."/>
            <person name="Roberts A.P."/>
            <person name="Pan Y."/>
        </authorList>
    </citation>
    <scope>NUCLEOTIDE SEQUENCE [LARGE SCALE GENOMIC DNA]</scope>
    <source>
        <strain evidence="3 4">MYR-1_YQ</strain>
    </source>
</reference>
<dbReference type="EMBL" id="JABXWD010000007">
    <property type="protein sequence ID" value="MBV6340117.1"/>
    <property type="molecule type" value="Genomic_DNA"/>
</dbReference>
<comment type="caution">
    <text evidence="3">The sequence shown here is derived from an EMBL/GenBank/DDBJ whole genome shotgun (WGS) entry which is preliminary data.</text>
</comment>
<dbReference type="PANTHER" id="PTHR32114">
    <property type="entry name" value="ABC TRANSPORTER ABCH.3"/>
    <property type="match status" value="1"/>
</dbReference>
<dbReference type="Proteomes" id="UP001196980">
    <property type="component" value="Unassembled WGS sequence"/>
</dbReference>
<protein>
    <submittedName>
        <fullName evidence="3">SMC family ATPase</fullName>
    </submittedName>
</protein>
<dbReference type="InterPro" id="IPR038729">
    <property type="entry name" value="Rad50/SbcC_AAA"/>
</dbReference>
<gene>
    <name evidence="3" type="ORF">HWQ67_00825</name>
</gene>
<evidence type="ECO:0000256" key="1">
    <source>
        <dbReference type="SAM" id="Coils"/>
    </source>
</evidence>
<sequence>MIILSIKLDNFLSHKSTELKFDKSEQVLIDGKSGSGKSSIVEGLVWCLYGHGRSDNRYLVHRGAKKATVTLELRDRGTDYRIIRSVTQKGGRQTISIDSRDSGSTRYSPVKTAGVKETQTFIERDIMRSSYTLFINSVVYPQDNIQSFVRQAAVDRKNLLLEIANAGYFDEYRNKAFELLKKLSVEKVGIETTIGIDAKFIEDNKERVLDITRLEKERTDIEKELKVSQDAMAENDAKLKEHDMKMVDLKYLQGQRSKLELEVGALEVDIKRDNNEYIKLENFDPASVADQVCIVETKKKEYEEEQKKEREYFEWKGKKLRLLDLKPAYLNYDERIAELNRLIIAKMGEKIDECPEIKKPCPIFTERKQNELAAYSKQLEELMVQRREYQEQLDVYLNKDKELGEEPLFSRAKFEELSVVITQAEMEERKKQTLITINEERKKHLIEQITKNTETMAVKGDELSHLKKEMDEKMKGLNSKELHDRARDLKFEHNQIVARHDTNKEQIAVLKEVIKSFEEISVKIKKDKAKLKKIIDQRDALQLLHDAFGSNGLKAIIIDYVLPRLEDKINEILSRLSDFRIRLETQKVAVTSGNSVEGLFISIFNELGEESDYDNYSGGEKLKITVAISEALAELQKAKFRVLDELFIGLDDESTEKFAEIMTALQERFSQMICISHLQNIKDMFPKTITVVKKEGVSQII</sequence>
<dbReference type="PANTHER" id="PTHR32114:SF2">
    <property type="entry name" value="ABC TRANSPORTER ABCH.3"/>
    <property type="match status" value="1"/>
</dbReference>
<dbReference type="Pfam" id="PF13476">
    <property type="entry name" value="AAA_23"/>
    <property type="match status" value="1"/>
</dbReference>